<accession>F5P4S2</accession>
<dbReference type="EMBL" id="AFGY01000080">
    <property type="protein sequence ID" value="EGK31098.1"/>
    <property type="molecule type" value="Genomic_DNA"/>
</dbReference>
<evidence type="ECO:0000313" key="1">
    <source>
        <dbReference type="EMBL" id="EGK30988.1"/>
    </source>
</evidence>
<protein>
    <submittedName>
        <fullName evidence="2">Uncharacterized protein</fullName>
    </submittedName>
</protein>
<dbReference type="Proteomes" id="UP000004520">
    <property type="component" value="Unassembled WGS sequence"/>
</dbReference>
<name>F5P4S2_SHIFL</name>
<sequence length="40" mass="4622">MQLILRNNNVQVCFFGSVILHAGHEFQYADIRDDTATDIR</sequence>
<evidence type="ECO:0000313" key="2">
    <source>
        <dbReference type="EMBL" id="EGK31098.1"/>
    </source>
</evidence>
<dbReference type="AlphaFoldDB" id="F5P4S2"/>
<organism evidence="2 3">
    <name type="scientific">Shigella flexneri K-227</name>
    <dbReference type="NCBI Taxonomy" id="766147"/>
    <lineage>
        <taxon>Bacteria</taxon>
        <taxon>Pseudomonadati</taxon>
        <taxon>Pseudomonadota</taxon>
        <taxon>Gammaproteobacteria</taxon>
        <taxon>Enterobacterales</taxon>
        <taxon>Enterobacteriaceae</taxon>
        <taxon>Shigella</taxon>
    </lineage>
</organism>
<proteinExistence type="predicted"/>
<reference evidence="2 3" key="1">
    <citation type="submission" date="2011-04" db="EMBL/GenBank/DDBJ databases">
        <authorList>
            <person name="Rasko D."/>
            <person name="Redman J."/>
            <person name="Daugherty S.C."/>
            <person name="Tallon L."/>
            <person name="Sadzewicz L."/>
            <person name="Jones K."/>
            <person name="Santana-Cruz I."/>
            <person name="Liu X."/>
        </authorList>
    </citation>
    <scope>NUCLEOTIDE SEQUENCE [LARGE SCALE GENOMIC DNA]</scope>
    <source>
        <strain evidence="2 3">K-227</strain>
    </source>
</reference>
<dbReference type="EMBL" id="AFGY01000081">
    <property type="protein sequence ID" value="EGK30988.1"/>
    <property type="molecule type" value="Genomic_DNA"/>
</dbReference>
<evidence type="ECO:0000313" key="3">
    <source>
        <dbReference type="Proteomes" id="UP000004520"/>
    </source>
</evidence>
<gene>
    <name evidence="2" type="ORF">SFK227_5510</name>
    <name evidence="1" type="ORF">SFK227_5610</name>
</gene>